<name>A0A5M6IUU1_9PROT</name>
<dbReference type="RefSeq" id="WP_150041260.1">
    <property type="nucleotide sequence ID" value="NZ_OW485601.1"/>
</dbReference>
<evidence type="ECO:0000313" key="4">
    <source>
        <dbReference type="Proteomes" id="UP000325255"/>
    </source>
</evidence>
<sequence>MSRIRDISIVPVTYRMDPGDAYGTARGLEATREAGLVILDTEDGVSGIGEVAGPGGVARAWLERVREAFLGTSVFAQRGVARTLLARHPHPGLRGGLAALLGGIDIAAHDAMGKLLGVPVSELIGGRQRDRVPVYASGGYFTADADQDMALEAQLDALHASGVTAAKIRIGRSPADDLMRVRMARRLLGERPLLLVEAGGGYTTGIALESMRRITPFGVHWYEEPLAPQDWHGYAALAQQAPMPVAAGAALSTLFEFHRAVDGRIASVLQPDLTLCGGFEGARAVEVLARAGHLRLSAHCRGTGVGLVAALHWVASLPLGQEDPSPVFIEYDVGRNPLRDDVLTEPPRLREGMLEVPTGPGLGIALDPDAVKRFSI</sequence>
<dbReference type="Gene3D" id="3.20.20.120">
    <property type="entry name" value="Enolase-like C-terminal domain"/>
    <property type="match status" value="1"/>
</dbReference>
<proteinExistence type="predicted"/>
<keyword evidence="4" id="KW-1185">Reference proteome</keyword>
<accession>A0A5M6IUU1</accession>
<evidence type="ECO:0000256" key="1">
    <source>
        <dbReference type="ARBA" id="ARBA00023239"/>
    </source>
</evidence>
<dbReference type="Pfam" id="PF02746">
    <property type="entry name" value="MR_MLE_N"/>
    <property type="match status" value="1"/>
</dbReference>
<protein>
    <submittedName>
        <fullName evidence="3">Mandelate racemase/muconate lactonizing enzyme family protein</fullName>
    </submittedName>
</protein>
<keyword evidence="1" id="KW-0456">Lyase</keyword>
<dbReference type="Pfam" id="PF13378">
    <property type="entry name" value="MR_MLE_C"/>
    <property type="match status" value="1"/>
</dbReference>
<evidence type="ECO:0000259" key="2">
    <source>
        <dbReference type="SMART" id="SM00922"/>
    </source>
</evidence>
<dbReference type="InterPro" id="IPR029065">
    <property type="entry name" value="Enolase_C-like"/>
</dbReference>
<dbReference type="InterPro" id="IPR013342">
    <property type="entry name" value="Mandelate_racemase_C"/>
</dbReference>
<dbReference type="InterPro" id="IPR013341">
    <property type="entry name" value="Mandelate_racemase_N_dom"/>
</dbReference>
<dbReference type="AlphaFoldDB" id="A0A5M6IUU1"/>
<dbReference type="SUPFAM" id="SSF54826">
    <property type="entry name" value="Enolase N-terminal domain-like"/>
    <property type="match status" value="1"/>
</dbReference>
<dbReference type="GO" id="GO:0016829">
    <property type="term" value="F:lyase activity"/>
    <property type="evidence" value="ECO:0007669"/>
    <property type="project" value="UniProtKB-KW"/>
</dbReference>
<dbReference type="EMBL" id="VWPK01000018">
    <property type="protein sequence ID" value="KAA5611719.1"/>
    <property type="molecule type" value="Genomic_DNA"/>
</dbReference>
<dbReference type="OrthoDB" id="5290054at2"/>
<gene>
    <name evidence="3" type="ORF">F1189_13050</name>
</gene>
<dbReference type="Gene3D" id="3.30.390.10">
    <property type="entry name" value="Enolase-like, N-terminal domain"/>
    <property type="match status" value="1"/>
</dbReference>
<dbReference type="InterPro" id="IPR036849">
    <property type="entry name" value="Enolase-like_C_sf"/>
</dbReference>
<feature type="domain" description="Mandelate racemase/muconate lactonizing enzyme C-terminal" evidence="2">
    <location>
        <begin position="146"/>
        <end position="244"/>
    </location>
</feature>
<dbReference type="PANTHER" id="PTHR48080:SF2">
    <property type="entry name" value="D-GALACTONATE DEHYDRATASE"/>
    <property type="match status" value="1"/>
</dbReference>
<dbReference type="CDD" id="cd03316">
    <property type="entry name" value="MR_like"/>
    <property type="match status" value="1"/>
</dbReference>
<dbReference type="SUPFAM" id="SSF51604">
    <property type="entry name" value="Enolase C-terminal domain-like"/>
    <property type="match status" value="1"/>
</dbReference>
<dbReference type="SMART" id="SM00922">
    <property type="entry name" value="MR_MLE"/>
    <property type="match status" value="1"/>
</dbReference>
<evidence type="ECO:0000313" key="3">
    <source>
        <dbReference type="EMBL" id="KAA5611719.1"/>
    </source>
</evidence>
<organism evidence="3 4">
    <name type="scientific">Rhodovastum atsumiense</name>
    <dbReference type="NCBI Taxonomy" id="504468"/>
    <lineage>
        <taxon>Bacteria</taxon>
        <taxon>Pseudomonadati</taxon>
        <taxon>Pseudomonadota</taxon>
        <taxon>Alphaproteobacteria</taxon>
        <taxon>Acetobacterales</taxon>
        <taxon>Acetobacteraceae</taxon>
        <taxon>Rhodovastum</taxon>
    </lineage>
</organism>
<dbReference type="Proteomes" id="UP000325255">
    <property type="component" value="Unassembled WGS sequence"/>
</dbReference>
<dbReference type="InterPro" id="IPR029017">
    <property type="entry name" value="Enolase-like_N"/>
</dbReference>
<comment type="caution">
    <text evidence="3">The sequence shown here is derived from an EMBL/GenBank/DDBJ whole genome shotgun (WGS) entry which is preliminary data.</text>
</comment>
<dbReference type="PANTHER" id="PTHR48080">
    <property type="entry name" value="D-GALACTONATE DEHYDRATASE-RELATED"/>
    <property type="match status" value="1"/>
</dbReference>
<dbReference type="InterPro" id="IPR034593">
    <property type="entry name" value="DgoD-like"/>
</dbReference>
<reference evidence="3 4" key="1">
    <citation type="submission" date="2019-09" db="EMBL/GenBank/DDBJ databases">
        <title>Genome sequence of Rhodovastum atsumiense, a diverse member of the Acetobacteraceae family of non-sulfur purple photosynthetic bacteria.</title>
        <authorList>
            <person name="Meyer T."/>
            <person name="Kyndt J."/>
        </authorList>
    </citation>
    <scope>NUCLEOTIDE SEQUENCE [LARGE SCALE GENOMIC DNA]</scope>
    <source>
        <strain evidence="3 4">DSM 21279</strain>
    </source>
</reference>